<gene>
    <name evidence="2" type="ORF">AS156_06595</name>
</gene>
<keyword evidence="1" id="KW-0472">Membrane</keyword>
<dbReference type="AlphaFoldDB" id="A0A109JTI9"/>
<evidence type="ECO:0000313" key="2">
    <source>
        <dbReference type="EMBL" id="KWV54645.1"/>
    </source>
</evidence>
<name>A0A109JTI9_9BRAD</name>
<feature type="transmembrane region" description="Helical" evidence="1">
    <location>
        <begin position="12"/>
        <end position="30"/>
    </location>
</feature>
<dbReference type="EMBL" id="LNCU01000070">
    <property type="protein sequence ID" value="KWV54645.1"/>
    <property type="molecule type" value="Genomic_DNA"/>
</dbReference>
<protein>
    <submittedName>
        <fullName evidence="2">Uncharacterized protein</fullName>
    </submittedName>
</protein>
<organism evidence="2 3">
    <name type="scientific">Bradyrhizobium macuxiense</name>
    <dbReference type="NCBI Taxonomy" id="1755647"/>
    <lineage>
        <taxon>Bacteria</taxon>
        <taxon>Pseudomonadati</taxon>
        <taxon>Pseudomonadota</taxon>
        <taxon>Alphaproteobacteria</taxon>
        <taxon>Hyphomicrobiales</taxon>
        <taxon>Nitrobacteraceae</taxon>
        <taxon>Bradyrhizobium</taxon>
    </lineage>
</organism>
<evidence type="ECO:0000256" key="1">
    <source>
        <dbReference type="SAM" id="Phobius"/>
    </source>
</evidence>
<accession>A0A109JTI9</accession>
<keyword evidence="3" id="KW-1185">Reference proteome</keyword>
<dbReference type="Proteomes" id="UP000057737">
    <property type="component" value="Unassembled WGS sequence"/>
</dbReference>
<keyword evidence="1" id="KW-1133">Transmembrane helix</keyword>
<evidence type="ECO:0000313" key="3">
    <source>
        <dbReference type="Proteomes" id="UP000057737"/>
    </source>
</evidence>
<comment type="caution">
    <text evidence="2">The sequence shown here is derived from an EMBL/GenBank/DDBJ whole genome shotgun (WGS) entry which is preliminary data.</text>
</comment>
<keyword evidence="1" id="KW-0812">Transmembrane</keyword>
<proteinExistence type="predicted"/>
<reference evidence="2 3" key="1">
    <citation type="submission" date="2015-11" db="EMBL/GenBank/DDBJ databases">
        <title>Draft Genome Sequence of the Strain BR 10303 (Bradyrhizobium sp.) isolated from nodules of Centrolobium paraense.</title>
        <authorList>
            <person name="Zelli J.E."/>
            <person name="Simoes-Araujo J.L."/>
            <person name="Barauna A.C."/>
            <person name="Silva K."/>
        </authorList>
    </citation>
    <scope>NUCLEOTIDE SEQUENCE [LARGE SCALE GENOMIC DNA]</scope>
    <source>
        <strain evidence="2 3">BR 10303</strain>
    </source>
</reference>
<sequence length="119" mass="13113">MDIVAIKRSGVGMLVQPGLIAICGTLRLLVRLRRQIRVVALAEDGKGAADFLHDASRGAQANGKTMAATYSVPGHWRLALQWLLKAISIREPRPLEPVARASEPLEFTRARLQPPRDIR</sequence>